<evidence type="ECO:0000313" key="3">
    <source>
        <dbReference type="EMBL" id="TSA79181.1"/>
    </source>
</evidence>
<accession>A0A553UGM3</accession>
<feature type="region of interest" description="Disordered" evidence="1">
    <location>
        <begin position="330"/>
        <end position="369"/>
    </location>
</feature>
<keyword evidence="4" id="KW-1185">Reference proteome</keyword>
<dbReference type="Gene3D" id="3.30.460.10">
    <property type="entry name" value="Beta Polymerase, domain 2"/>
    <property type="match status" value="1"/>
</dbReference>
<organism evidence="3 4">
    <name type="scientific">Helicobacter mehlei</name>
    <dbReference type="NCBI Taxonomy" id="2316080"/>
    <lineage>
        <taxon>Bacteria</taxon>
        <taxon>Pseudomonadati</taxon>
        <taxon>Campylobacterota</taxon>
        <taxon>Epsilonproteobacteria</taxon>
        <taxon>Campylobacterales</taxon>
        <taxon>Helicobacteraceae</taxon>
        <taxon>Helicobacter</taxon>
    </lineage>
</organism>
<name>A0A553UGM3_9HELI</name>
<sequence>MLHTLKQHGDAIKEAKRGQIAVTLEDIAHYQEYLKNPDFKHIQEESGRIVYAKQINGYAVVIEEALSGQDKLRFFDMWKLKGQLNKEVLLSHSQRPNTTPSLDLEGYMPSSGANPTTPELKNQAQTLYTQAQEQEGGFKTLLEGLKEPSAHLEANSVLKSVGSIESKIKRKKGDIGAINDFLRGAVIAPNREYLDSQLVGITKHLQTQGIPHRIEYKANDSGYKGVHIQFNYNGVASEIQLHTAQNWEIKKQLDEIYHILREQTINPTLSKDEMQELIEKSRTLAQALELDIKDFASFEVISTEFSGSAISVNSKNEATEGNLTHILRLKSNSKMPSSPGADTAYNRPDSVLRENANFSGGKGNNLSSG</sequence>
<dbReference type="SUPFAM" id="SSF81301">
    <property type="entry name" value="Nucleotidyltransferase"/>
    <property type="match status" value="1"/>
</dbReference>
<dbReference type="InterPro" id="IPR041301">
    <property type="entry name" value="PBECR3"/>
</dbReference>
<feature type="domain" description="Phage-Barnase-EndoU-ColicinE5/D-RelE like nuclease 3" evidence="2">
    <location>
        <begin position="3"/>
        <end position="85"/>
    </location>
</feature>
<dbReference type="InterPro" id="IPR043519">
    <property type="entry name" value="NT_sf"/>
</dbReference>
<evidence type="ECO:0000259" key="2">
    <source>
        <dbReference type="Pfam" id="PF18812"/>
    </source>
</evidence>
<dbReference type="EMBL" id="VKGC01000053">
    <property type="protein sequence ID" value="TSA79181.1"/>
    <property type="molecule type" value="Genomic_DNA"/>
</dbReference>
<feature type="non-terminal residue" evidence="3">
    <location>
        <position position="369"/>
    </location>
</feature>
<evidence type="ECO:0000313" key="4">
    <source>
        <dbReference type="Proteomes" id="UP000319322"/>
    </source>
</evidence>
<reference evidence="3" key="2">
    <citation type="submission" date="2019-07" db="EMBL/GenBank/DDBJ databases">
        <authorList>
            <person name="Papic B."/>
        </authorList>
    </citation>
    <scope>NUCLEOTIDE SEQUENCE [LARGE SCALE GENOMIC DNA]</scope>
    <source>
        <strain evidence="3">L8b</strain>
    </source>
</reference>
<reference evidence="3" key="1">
    <citation type="submission" date="2019-07" db="EMBL/GenBank/DDBJ databases">
        <title>Helicobacter labacensis sp. nov., Helicobacter mehlei sp. nov. and Helicobacter vulpis sp. nov., isolated from gastric mucosa of red fox (Vulpis vulpis).</title>
        <authorList>
            <person name="Kusar D."/>
            <person name="Gruntar I."/>
            <person name="Pate M."/>
            <person name="Zajc U."/>
            <person name="Ocepek M."/>
        </authorList>
    </citation>
    <scope>NUCLEOTIDE SEQUENCE [LARGE SCALE GENOMIC DNA]</scope>
    <source>
        <strain evidence="3">L8b</strain>
    </source>
</reference>
<dbReference type="AlphaFoldDB" id="A0A553UGM3"/>
<evidence type="ECO:0000256" key="1">
    <source>
        <dbReference type="SAM" id="MobiDB-lite"/>
    </source>
</evidence>
<gene>
    <name evidence="3" type="ORF">FNE76_08030</name>
</gene>
<protein>
    <recommendedName>
        <fullName evidence="2">Phage-Barnase-EndoU-ColicinE5/D-RelE like nuclease 3 domain-containing protein</fullName>
    </recommendedName>
</protein>
<comment type="caution">
    <text evidence="3">The sequence shown here is derived from an EMBL/GenBank/DDBJ whole genome shotgun (WGS) entry which is preliminary data.</text>
</comment>
<dbReference type="Proteomes" id="UP000319322">
    <property type="component" value="Unassembled WGS sequence"/>
</dbReference>
<dbReference type="Pfam" id="PF18812">
    <property type="entry name" value="PBECR3"/>
    <property type="match status" value="1"/>
</dbReference>
<proteinExistence type="predicted"/>